<comment type="caution">
    <text evidence="2">The sequence shown here is derived from an EMBL/GenBank/DDBJ whole genome shotgun (WGS) entry which is preliminary data.</text>
</comment>
<name>A0ABU6ZNT0_9FABA</name>
<evidence type="ECO:0000313" key="2">
    <source>
        <dbReference type="EMBL" id="MED6223623.1"/>
    </source>
</evidence>
<feature type="compositionally biased region" description="Low complexity" evidence="1">
    <location>
        <begin position="58"/>
        <end position="68"/>
    </location>
</feature>
<feature type="compositionally biased region" description="Polar residues" evidence="1">
    <location>
        <begin position="34"/>
        <end position="43"/>
    </location>
</feature>
<dbReference type="EMBL" id="JASCZI010272838">
    <property type="protein sequence ID" value="MED6223623.1"/>
    <property type="molecule type" value="Genomic_DNA"/>
</dbReference>
<dbReference type="Proteomes" id="UP001341840">
    <property type="component" value="Unassembled WGS sequence"/>
</dbReference>
<protein>
    <submittedName>
        <fullName evidence="2">Uncharacterized protein</fullName>
    </submittedName>
</protein>
<gene>
    <name evidence="2" type="ORF">PIB30_075839</name>
</gene>
<accession>A0ABU6ZNT0</accession>
<reference evidence="2 3" key="1">
    <citation type="journal article" date="2023" name="Plants (Basel)">
        <title>Bridging the Gap: Combining Genomics and Transcriptomics Approaches to Understand Stylosanthes scabra, an Orphan Legume from the Brazilian Caatinga.</title>
        <authorList>
            <person name="Ferreira-Neto J.R.C."/>
            <person name="da Silva M.D."/>
            <person name="Binneck E."/>
            <person name="de Melo N.F."/>
            <person name="da Silva R.H."/>
            <person name="de Melo A.L.T.M."/>
            <person name="Pandolfi V."/>
            <person name="Bustamante F.O."/>
            <person name="Brasileiro-Vidal A.C."/>
            <person name="Benko-Iseppon A.M."/>
        </authorList>
    </citation>
    <scope>NUCLEOTIDE SEQUENCE [LARGE SCALE GENOMIC DNA]</scope>
    <source>
        <tissue evidence="2">Leaves</tissue>
    </source>
</reference>
<feature type="region of interest" description="Disordered" evidence="1">
    <location>
        <begin position="34"/>
        <end position="87"/>
    </location>
</feature>
<proteinExistence type="predicted"/>
<organism evidence="2 3">
    <name type="scientific">Stylosanthes scabra</name>
    <dbReference type="NCBI Taxonomy" id="79078"/>
    <lineage>
        <taxon>Eukaryota</taxon>
        <taxon>Viridiplantae</taxon>
        <taxon>Streptophyta</taxon>
        <taxon>Embryophyta</taxon>
        <taxon>Tracheophyta</taxon>
        <taxon>Spermatophyta</taxon>
        <taxon>Magnoliopsida</taxon>
        <taxon>eudicotyledons</taxon>
        <taxon>Gunneridae</taxon>
        <taxon>Pentapetalae</taxon>
        <taxon>rosids</taxon>
        <taxon>fabids</taxon>
        <taxon>Fabales</taxon>
        <taxon>Fabaceae</taxon>
        <taxon>Papilionoideae</taxon>
        <taxon>50 kb inversion clade</taxon>
        <taxon>dalbergioids sensu lato</taxon>
        <taxon>Dalbergieae</taxon>
        <taxon>Pterocarpus clade</taxon>
        <taxon>Stylosanthes</taxon>
    </lineage>
</organism>
<sequence length="87" mass="9326">MATLRKTVASTAGIVLLILTVIRTHATDLLLVSSPSSKQSQPWVSDKDRSPLLPPPLLLVADDPPSLSISSGPSNEGDWDSQPYMED</sequence>
<evidence type="ECO:0000313" key="3">
    <source>
        <dbReference type="Proteomes" id="UP001341840"/>
    </source>
</evidence>
<keyword evidence="3" id="KW-1185">Reference proteome</keyword>
<evidence type="ECO:0000256" key="1">
    <source>
        <dbReference type="SAM" id="MobiDB-lite"/>
    </source>
</evidence>